<dbReference type="PANTHER" id="PTHR23305">
    <property type="entry name" value="OBG GTPASE FAMILY"/>
    <property type="match status" value="1"/>
</dbReference>
<evidence type="ECO:0000256" key="1">
    <source>
        <dbReference type="ARBA" id="ARBA00001946"/>
    </source>
</evidence>
<comment type="cofactor">
    <cofactor evidence="1">
        <name>Mg(2+)</name>
        <dbReference type="ChEBI" id="CHEBI:18420"/>
    </cofactor>
</comment>
<evidence type="ECO:0000256" key="3">
    <source>
        <dbReference type="ARBA" id="ARBA00022741"/>
    </source>
</evidence>
<accession>A0A117M6C6</accession>
<dbReference type="Gene3D" id="3.10.20.30">
    <property type="match status" value="1"/>
</dbReference>
<evidence type="ECO:0000259" key="5">
    <source>
        <dbReference type="PROSITE" id="PS51880"/>
    </source>
</evidence>
<dbReference type="PRINTS" id="PR00326">
    <property type="entry name" value="GTP1OBG"/>
</dbReference>
<reference evidence="7" key="1">
    <citation type="journal article" date="2015" name="MBio">
        <title>Genome-Resolved Metagenomic Analysis Reveals Roles for Candidate Phyla and Other Microbial Community Members in Biogeochemical Transformations in Oil Reservoirs.</title>
        <authorList>
            <person name="Hu P."/>
            <person name="Tom L."/>
            <person name="Singh A."/>
            <person name="Thomas B.C."/>
            <person name="Baker B.J."/>
            <person name="Piceno Y.M."/>
            <person name="Andersen G.L."/>
            <person name="Banfield J.F."/>
        </authorList>
    </citation>
    <scope>NUCLEOTIDE SEQUENCE [LARGE SCALE GENOMIC DNA]</scope>
</reference>
<dbReference type="CDD" id="cd04867">
    <property type="entry name" value="TGS_YchF_OLA1"/>
    <property type="match status" value="1"/>
</dbReference>
<keyword evidence="4" id="KW-0067">ATP-binding</keyword>
<keyword evidence="3" id="KW-0547">Nucleotide-binding</keyword>
<dbReference type="GO" id="GO:0005524">
    <property type="term" value="F:ATP binding"/>
    <property type="evidence" value="ECO:0007669"/>
    <property type="project" value="UniProtKB-KW"/>
</dbReference>
<dbReference type="InterPro" id="IPR004095">
    <property type="entry name" value="TGS"/>
</dbReference>
<sequence>MKIGILGLSKSGKTTVFQSLTGLNLSNNLKEKFHISSVKVPDSRINFLSKIFNPKKRTFPTIDFLDYNNVVEREEKLIDNEYFAKLKECDGILKVVRNFENDIFPPHFGVISPKRELEELDDHIILTDLDIVEKRYEKLKNAKYKLSANELFELKSLEKFKNILSEGKHLNRFEFTQEEEKLIKNYSLISAKKEIVLINVSSMDERVDEEFINFLKDERRDYFIVSALNEKELNELDDESKKEFASDMKIEEFAIEKVISRFYKILNLITFLTVGEDEVRGWTIKENTTALKAAGKIHTDFERGFIKAQVVSFDDFQKYGSLKECAKNGVLRLEGKDYIVKDGDIIEFKFNL</sequence>
<dbReference type="SUPFAM" id="SSF52540">
    <property type="entry name" value="P-loop containing nucleoside triphosphate hydrolases"/>
    <property type="match status" value="1"/>
</dbReference>
<dbReference type="GO" id="GO:0016887">
    <property type="term" value="F:ATP hydrolysis activity"/>
    <property type="evidence" value="ECO:0007669"/>
    <property type="project" value="InterPro"/>
</dbReference>
<feature type="domain" description="TGS" evidence="5">
    <location>
        <begin position="267"/>
        <end position="350"/>
    </location>
</feature>
<dbReference type="InterPro" id="IPR012676">
    <property type="entry name" value="TGS-like"/>
</dbReference>
<dbReference type="InterPro" id="IPR023192">
    <property type="entry name" value="TGS-like_dom_sf"/>
</dbReference>
<comment type="caution">
    <text evidence="6">The sequence shown here is derived from an EMBL/GenBank/DDBJ whole genome shotgun (WGS) entry which is preliminary data.</text>
</comment>
<dbReference type="Gene3D" id="1.10.150.300">
    <property type="entry name" value="TGS-like domain"/>
    <property type="match status" value="1"/>
</dbReference>
<dbReference type="Pfam" id="PF06071">
    <property type="entry name" value="YchF-GTPase_C"/>
    <property type="match status" value="1"/>
</dbReference>
<organism evidence="6 7">
    <name type="scientific">candidate division TA06 bacterium 34_109</name>
    <dbReference type="NCBI Taxonomy" id="1635277"/>
    <lineage>
        <taxon>Bacteria</taxon>
        <taxon>Bacteria division TA06</taxon>
    </lineage>
</organism>
<dbReference type="Proteomes" id="UP000053467">
    <property type="component" value="Unassembled WGS sequence"/>
</dbReference>
<dbReference type="GO" id="GO:0046872">
    <property type="term" value="F:metal ion binding"/>
    <property type="evidence" value="ECO:0007669"/>
    <property type="project" value="UniProtKB-KW"/>
</dbReference>
<dbReference type="PIRSF" id="PIRSF006641">
    <property type="entry name" value="CHP00092"/>
    <property type="match status" value="1"/>
</dbReference>
<dbReference type="InterPro" id="IPR013029">
    <property type="entry name" value="YchF_C"/>
</dbReference>
<keyword evidence="2" id="KW-0479">Metal-binding</keyword>
<dbReference type="SUPFAM" id="SSF81271">
    <property type="entry name" value="TGS-like"/>
    <property type="match status" value="1"/>
</dbReference>
<evidence type="ECO:0000256" key="2">
    <source>
        <dbReference type="ARBA" id="ARBA00022723"/>
    </source>
</evidence>
<evidence type="ECO:0000256" key="4">
    <source>
        <dbReference type="ARBA" id="ARBA00022840"/>
    </source>
</evidence>
<dbReference type="FunFam" id="3.10.20.30:FF:000001">
    <property type="entry name" value="Ribosome-binding ATPase YchF"/>
    <property type="match status" value="1"/>
</dbReference>
<dbReference type="Gene3D" id="3.40.50.300">
    <property type="entry name" value="P-loop containing nucleotide triphosphate hydrolases"/>
    <property type="match status" value="1"/>
</dbReference>
<dbReference type="InterPro" id="IPR027417">
    <property type="entry name" value="P-loop_NTPase"/>
</dbReference>
<dbReference type="InterPro" id="IPR004396">
    <property type="entry name" value="ATPase_YchF/OLA1"/>
</dbReference>
<dbReference type="GO" id="GO:0005737">
    <property type="term" value="C:cytoplasm"/>
    <property type="evidence" value="ECO:0007669"/>
    <property type="project" value="TreeGrafter"/>
</dbReference>
<dbReference type="InterPro" id="IPR012675">
    <property type="entry name" value="Beta-grasp_dom_sf"/>
</dbReference>
<dbReference type="GO" id="GO:0005525">
    <property type="term" value="F:GTP binding"/>
    <property type="evidence" value="ECO:0007669"/>
    <property type="project" value="InterPro"/>
</dbReference>
<protein>
    <submittedName>
        <fullName evidence="6">GTP-binding protein YchF</fullName>
    </submittedName>
</protein>
<dbReference type="PROSITE" id="PS51880">
    <property type="entry name" value="TGS"/>
    <property type="match status" value="1"/>
</dbReference>
<dbReference type="InterPro" id="IPR006073">
    <property type="entry name" value="GTP-bd"/>
</dbReference>
<dbReference type="PATRIC" id="fig|1635277.3.peg.1513"/>
<evidence type="ECO:0000313" key="6">
    <source>
        <dbReference type="EMBL" id="KUK86846.1"/>
    </source>
</evidence>
<proteinExistence type="predicted"/>
<gene>
    <name evidence="6" type="ORF">XE03_1209</name>
</gene>
<name>A0A117M6C6_UNCT6</name>
<dbReference type="EMBL" id="LGGX01000011">
    <property type="protein sequence ID" value="KUK86846.1"/>
    <property type="molecule type" value="Genomic_DNA"/>
</dbReference>
<evidence type="ECO:0000313" key="7">
    <source>
        <dbReference type="Proteomes" id="UP000053467"/>
    </source>
</evidence>
<dbReference type="PANTHER" id="PTHR23305:SF18">
    <property type="entry name" value="OBG-TYPE G DOMAIN-CONTAINING PROTEIN"/>
    <property type="match status" value="1"/>
</dbReference>
<dbReference type="AlphaFoldDB" id="A0A117M6C6"/>